<comment type="caution">
    <text evidence="1">The sequence shown here is derived from an EMBL/GenBank/DDBJ whole genome shotgun (WGS) entry which is preliminary data.</text>
</comment>
<evidence type="ECO:0000313" key="1">
    <source>
        <dbReference type="EMBL" id="MCP8967224.1"/>
    </source>
</evidence>
<protein>
    <submittedName>
        <fullName evidence="1">Spore germination protein</fullName>
    </submittedName>
</protein>
<proteinExistence type="predicted"/>
<dbReference type="Pfam" id="PF10676">
    <property type="entry name" value="gerPA"/>
    <property type="match status" value="1"/>
</dbReference>
<name>A0AA42BP59_9BACI</name>
<dbReference type="AlphaFoldDB" id="A0AA42BP59"/>
<accession>A0AA42BP59</accession>
<dbReference type="Proteomes" id="UP001156102">
    <property type="component" value="Unassembled WGS sequence"/>
</dbReference>
<dbReference type="InterPro" id="IPR019618">
    <property type="entry name" value="Spore_germination_GerPA"/>
</dbReference>
<dbReference type="EMBL" id="JANCLT010000001">
    <property type="protein sequence ID" value="MCP8967224.1"/>
    <property type="molecule type" value="Genomic_DNA"/>
</dbReference>
<evidence type="ECO:0000313" key="2">
    <source>
        <dbReference type="Proteomes" id="UP001156102"/>
    </source>
</evidence>
<gene>
    <name evidence="1" type="ORF">NK662_01555</name>
</gene>
<organism evidence="1 2">
    <name type="scientific">Ectobacillus ponti</name>
    <dbReference type="NCBI Taxonomy" id="2961894"/>
    <lineage>
        <taxon>Bacteria</taxon>
        <taxon>Bacillati</taxon>
        <taxon>Bacillota</taxon>
        <taxon>Bacilli</taxon>
        <taxon>Bacillales</taxon>
        <taxon>Bacillaceae</taxon>
        <taxon>Ectobacillus</taxon>
    </lineage>
</organism>
<reference evidence="1" key="1">
    <citation type="submission" date="2022-07" db="EMBL/GenBank/DDBJ databases">
        <authorList>
            <person name="Li W.-J."/>
            <person name="Deng Q.-Q."/>
        </authorList>
    </citation>
    <scope>NUCLEOTIDE SEQUENCE</scope>
    <source>
        <strain evidence="1">SYSU M60031</strain>
    </source>
</reference>
<keyword evidence="2" id="KW-1185">Reference proteome</keyword>
<dbReference type="RefSeq" id="WP_254756659.1">
    <property type="nucleotide sequence ID" value="NZ_JANCLT010000001.1"/>
</dbReference>
<sequence length="80" mass="8332">MPFVINVFNVITNGVAQNGNIDIGGTIQNSHTANSKNVGLNLSFGNISPTGSCIVNGYVDADISDQGQLANPSLPILNQF</sequence>